<organism evidence="2 3">
    <name type="scientific">Neurospora intermedia</name>
    <dbReference type="NCBI Taxonomy" id="5142"/>
    <lineage>
        <taxon>Eukaryota</taxon>
        <taxon>Fungi</taxon>
        <taxon>Dikarya</taxon>
        <taxon>Ascomycota</taxon>
        <taxon>Pezizomycotina</taxon>
        <taxon>Sordariomycetes</taxon>
        <taxon>Sordariomycetidae</taxon>
        <taxon>Sordariales</taxon>
        <taxon>Sordariaceae</taxon>
        <taxon>Neurospora</taxon>
    </lineage>
</organism>
<protein>
    <submittedName>
        <fullName evidence="2">Uncharacterized protein</fullName>
    </submittedName>
</protein>
<evidence type="ECO:0000313" key="2">
    <source>
        <dbReference type="EMBL" id="KAL0469730.1"/>
    </source>
</evidence>
<keyword evidence="3" id="KW-1185">Reference proteome</keyword>
<dbReference type="Proteomes" id="UP001451303">
    <property type="component" value="Unassembled WGS sequence"/>
</dbReference>
<evidence type="ECO:0000256" key="1">
    <source>
        <dbReference type="SAM" id="MobiDB-lite"/>
    </source>
</evidence>
<feature type="non-terminal residue" evidence="2">
    <location>
        <position position="1"/>
    </location>
</feature>
<name>A0ABR3DAL4_NEUIN</name>
<accession>A0ABR3DAL4</accession>
<reference evidence="2 3" key="1">
    <citation type="submission" date="2023-09" db="EMBL/GenBank/DDBJ databases">
        <title>Multi-omics analysis of a traditional fermented food reveals byproduct-associated fungal strains for waste-to-food upcycling.</title>
        <authorList>
            <consortium name="Lawrence Berkeley National Laboratory"/>
            <person name="Rekdal V.M."/>
            <person name="Villalobos-Escobedo J.M."/>
            <person name="Rodriguez-Valeron N."/>
            <person name="Garcia M.O."/>
            <person name="Vasquez D.P."/>
            <person name="Damayanti I."/>
            <person name="Sorensen P.M."/>
            <person name="Baidoo E.E."/>
            <person name="De Carvalho A.C."/>
            <person name="Riley R."/>
            <person name="Lipzen A."/>
            <person name="He G."/>
            <person name="Yan M."/>
            <person name="Haridas S."/>
            <person name="Daum C."/>
            <person name="Yoshinaga Y."/>
            <person name="Ng V."/>
            <person name="Grigoriev I.V."/>
            <person name="Munk R."/>
            <person name="Nuraida L."/>
            <person name="Wijaya C.H."/>
            <person name="Morales P.-C."/>
            <person name="Keasling J.D."/>
        </authorList>
    </citation>
    <scope>NUCLEOTIDE SEQUENCE [LARGE SCALE GENOMIC DNA]</scope>
    <source>
        <strain evidence="2 3">FGSC 2613</strain>
    </source>
</reference>
<sequence>HSRFPAAEGPKCHYDSGKVHHSSTTAPGNNANAGKVYKQDFGAVKLSRQRFFTIYIVFCHIHLFVIPRVAIALSSTCNSNPNPPTWLRARSKPSPYHFHITLASTLPRSAKRTWGYFHVLPVSSFCLEQGFHKVCQIFPGGHGHVVHPIHTNESRFLSRSCANMWDPGFSTPITNLASFLPSCLSHPFV</sequence>
<gene>
    <name evidence="2" type="ORF">QR685DRAFT_589265</name>
</gene>
<feature type="region of interest" description="Disordered" evidence="1">
    <location>
        <begin position="1"/>
        <end position="31"/>
    </location>
</feature>
<feature type="compositionally biased region" description="Polar residues" evidence="1">
    <location>
        <begin position="22"/>
        <end position="31"/>
    </location>
</feature>
<dbReference type="EMBL" id="JAVLET010000005">
    <property type="protein sequence ID" value="KAL0469730.1"/>
    <property type="molecule type" value="Genomic_DNA"/>
</dbReference>
<comment type="caution">
    <text evidence="2">The sequence shown here is derived from an EMBL/GenBank/DDBJ whole genome shotgun (WGS) entry which is preliminary data.</text>
</comment>
<proteinExistence type="predicted"/>
<evidence type="ECO:0000313" key="3">
    <source>
        <dbReference type="Proteomes" id="UP001451303"/>
    </source>
</evidence>